<proteinExistence type="predicted"/>
<keyword evidence="2" id="KW-1185">Reference proteome</keyword>
<protein>
    <submittedName>
        <fullName evidence="1">Uncharacterized protein</fullName>
    </submittedName>
</protein>
<evidence type="ECO:0000313" key="2">
    <source>
        <dbReference type="Proteomes" id="UP000707451"/>
    </source>
</evidence>
<organism evidence="1 2">
    <name type="scientific">Linnemannia hyalina</name>
    <dbReference type="NCBI Taxonomy" id="64524"/>
    <lineage>
        <taxon>Eukaryota</taxon>
        <taxon>Fungi</taxon>
        <taxon>Fungi incertae sedis</taxon>
        <taxon>Mucoromycota</taxon>
        <taxon>Mortierellomycotina</taxon>
        <taxon>Mortierellomycetes</taxon>
        <taxon>Mortierellales</taxon>
        <taxon>Mortierellaceae</taxon>
        <taxon>Linnemannia</taxon>
    </lineage>
</organism>
<reference evidence="1" key="1">
    <citation type="submission" date="2021-06" db="EMBL/GenBank/DDBJ databases">
        <title>Genome Sequence of Mortierella hyaline Strain SCG-10, a Cold-Adapted, Nitrate-Reducing Fungus Isolated from Soil in Minnesota, USA.</title>
        <authorList>
            <person name="Aldossari N."/>
        </authorList>
    </citation>
    <scope>NUCLEOTIDE SEQUENCE</scope>
    <source>
        <strain evidence="1">SCG-10</strain>
    </source>
</reference>
<accession>A0A9P7XJ97</accession>
<name>A0A9P7XJ97_9FUNG</name>
<evidence type="ECO:0000313" key="1">
    <source>
        <dbReference type="EMBL" id="KAG9062300.1"/>
    </source>
</evidence>
<dbReference type="Proteomes" id="UP000707451">
    <property type="component" value="Unassembled WGS sequence"/>
</dbReference>
<dbReference type="AlphaFoldDB" id="A0A9P7XJ97"/>
<dbReference type="EMBL" id="JAHRHY010000019">
    <property type="protein sequence ID" value="KAG9062300.1"/>
    <property type="molecule type" value="Genomic_DNA"/>
</dbReference>
<sequence>MVFDAAFPEDTIRVIVQRSPPDPHYLPQKKRIRIEEGWKPFTASDGILVDLPPSWIDILASTEFVPEPRAHLKGDCRVGDSVDVPHMGQTPKDFGRHGQGRRLFVTEQMLKLWEDMRGDQEFTYRRVLSSPMGVGKSYLSYFLTARAYAEGWPVLYMSDAGVLDKDDENESALEVVKRFLALNKDILTGAELAMLLNDYDGTRNISRSAMSVILGTLLMSRDRKTLLLVDEHRKLFEKEPYVPDKFKSLVPLMSYHMFLSVVFVGPLSKHVFSKLLDTHCHLAAPAIRDEVTAIANCVPRELVYLSAAVKDLPGPISLDDLHEWMERRTKDFLFTAETYNKSRTPFRKNDFYKALLQMFLDSTGIVGFERDFLDLRLIYRCKDVGRIGTQYRILCRPAQRALLELFMTLPLPEDTRRRICDGEDDFETALCHQLICATKPIALNATDLNGSNPTTITLDFFHCDTLKIGKTSLGSGHGNVLTRAYEGYPRFDIMLGPLFI</sequence>
<dbReference type="InterPro" id="IPR027417">
    <property type="entry name" value="P-loop_NTPase"/>
</dbReference>
<dbReference type="SUPFAM" id="SSF52540">
    <property type="entry name" value="P-loop containing nucleoside triphosphate hydrolases"/>
    <property type="match status" value="1"/>
</dbReference>
<dbReference type="OrthoDB" id="2303713at2759"/>
<gene>
    <name evidence="1" type="ORF">KI688_005214</name>
</gene>
<comment type="caution">
    <text evidence="1">The sequence shown here is derived from an EMBL/GenBank/DDBJ whole genome shotgun (WGS) entry which is preliminary data.</text>
</comment>